<gene>
    <name evidence="1" type="ORF">MBORA_13380</name>
</gene>
<dbReference type="RefSeq" id="WP_231475921.1">
    <property type="nucleotide sequence ID" value="NZ_CABMAB010000028.1"/>
</dbReference>
<evidence type="ECO:0000313" key="1">
    <source>
        <dbReference type="EMBL" id="KZX11979.1"/>
    </source>
</evidence>
<dbReference type="Proteomes" id="UP000077428">
    <property type="component" value="Unassembled WGS sequence"/>
</dbReference>
<dbReference type="STRING" id="66851.MBORA_13380"/>
<keyword evidence="2" id="KW-1185">Reference proteome</keyword>
<dbReference type="AlphaFoldDB" id="A0A166AFV2"/>
<proteinExistence type="predicted"/>
<protein>
    <recommendedName>
        <fullName evidence="3">Transposase IS4-like domain-containing protein</fullName>
    </recommendedName>
</protein>
<sequence>MNKKGKWEWDYNVQTIVDEYKVIILSSYITQNPTDHFELIPSIEQLKTNLDGIYEELPSNFQFSPDNGYSTDENTTCIEEKGLDGYISTRKLSRKEKSTIYGKNHFKKTISTIIQKLKAYICPLGEILYRRKTYEYKNKQRITYQTNKCKKYIMKEICCKKKNYRTIQDYENPSKIRM</sequence>
<dbReference type="PATRIC" id="fig|66851.6.peg.1455"/>
<dbReference type="PANTHER" id="PTHR33408">
    <property type="entry name" value="TRANSPOSASE"/>
    <property type="match status" value="1"/>
</dbReference>
<accession>A0A166AFV2</accession>
<organism evidence="1 2">
    <name type="scientific">Methanobrevibacter oralis</name>
    <dbReference type="NCBI Taxonomy" id="66851"/>
    <lineage>
        <taxon>Archaea</taxon>
        <taxon>Methanobacteriati</taxon>
        <taxon>Methanobacteriota</taxon>
        <taxon>Methanomada group</taxon>
        <taxon>Methanobacteria</taxon>
        <taxon>Methanobacteriales</taxon>
        <taxon>Methanobacteriaceae</taxon>
        <taxon>Methanobrevibacter</taxon>
    </lineage>
</organism>
<evidence type="ECO:0000313" key="2">
    <source>
        <dbReference type="Proteomes" id="UP000077428"/>
    </source>
</evidence>
<evidence type="ECO:0008006" key="3">
    <source>
        <dbReference type="Google" id="ProtNLM"/>
    </source>
</evidence>
<name>A0A166AFV2_METOA</name>
<reference evidence="2" key="1">
    <citation type="journal article" date="2016" name="Genome Announc.">
        <title>Draft Genome Sequences of Methanobrevibacter curvatus DSM11111, Methanobrevibacter cuticularis DSM11139, Methanobrevibacter filiformis DSM11501, and Methanobrevibacter oralis DSM7256.</title>
        <authorList>
            <person name="Poehlein A."/>
            <person name="Seedorf H."/>
        </authorList>
    </citation>
    <scope>NUCLEOTIDE SEQUENCE [LARGE SCALE GENOMIC DNA]</scope>
    <source>
        <strain evidence="2">DSM 7256 / JCM 30027 / ZR</strain>
    </source>
</reference>
<dbReference type="EMBL" id="LWMU01000079">
    <property type="protein sequence ID" value="KZX11979.1"/>
    <property type="molecule type" value="Genomic_DNA"/>
</dbReference>
<comment type="caution">
    <text evidence="1">The sequence shown here is derived from an EMBL/GenBank/DDBJ whole genome shotgun (WGS) entry which is preliminary data.</text>
</comment>